<evidence type="ECO:0000313" key="2">
    <source>
        <dbReference type="Proteomes" id="UP001528411"/>
    </source>
</evidence>
<dbReference type="EMBL" id="JAQOMS010000002">
    <property type="protein sequence ID" value="MDC2891465.1"/>
    <property type="molecule type" value="Genomic_DNA"/>
</dbReference>
<name>A0ABT5FJU6_9GAMM</name>
<protein>
    <submittedName>
        <fullName evidence="1">Uncharacterized protein</fullName>
    </submittedName>
</protein>
<organism evidence="1 2">
    <name type="scientific">Psychrosphaera algicola</name>
    <dbReference type="NCBI Taxonomy" id="3023714"/>
    <lineage>
        <taxon>Bacteria</taxon>
        <taxon>Pseudomonadati</taxon>
        <taxon>Pseudomonadota</taxon>
        <taxon>Gammaproteobacteria</taxon>
        <taxon>Alteromonadales</taxon>
        <taxon>Pseudoalteromonadaceae</taxon>
        <taxon>Psychrosphaera</taxon>
    </lineage>
</organism>
<comment type="caution">
    <text evidence="1">The sequence shown here is derived from an EMBL/GenBank/DDBJ whole genome shotgun (WGS) entry which is preliminary data.</text>
</comment>
<accession>A0ABT5FJU6</accession>
<keyword evidence="2" id="KW-1185">Reference proteome</keyword>
<reference evidence="1 2" key="1">
    <citation type="submission" date="2023-01" db="EMBL/GenBank/DDBJ databases">
        <title>Psychrosphaera sp. nov., isolated from marine algae.</title>
        <authorList>
            <person name="Bayburt H."/>
            <person name="Choi B.J."/>
            <person name="Kim J.M."/>
            <person name="Choi D.G."/>
            <person name="Jeon C.O."/>
        </authorList>
    </citation>
    <scope>NUCLEOTIDE SEQUENCE [LARGE SCALE GENOMIC DNA]</scope>
    <source>
        <strain evidence="1 2">G1-22</strain>
    </source>
</reference>
<proteinExistence type="predicted"/>
<sequence>MSHIPSSSQLGQVTQNRAADVSIALVSSPIRAVAKVDQHLLLTVQNMPQLTNIDISPKRVSINQRQLLDSQTVLLMQATTRLEVYLPSSLRPANLTLNPAMTVLMTQYLSRQQNDKNVSVPKEINKLLSQLTGLAHLNLIIGLLNWN</sequence>
<evidence type="ECO:0000313" key="1">
    <source>
        <dbReference type="EMBL" id="MDC2891465.1"/>
    </source>
</evidence>
<dbReference type="Proteomes" id="UP001528411">
    <property type="component" value="Unassembled WGS sequence"/>
</dbReference>
<gene>
    <name evidence="1" type="ORF">PN838_25490</name>
</gene>
<dbReference type="RefSeq" id="WP_272182436.1">
    <property type="nucleotide sequence ID" value="NZ_JAQOMS010000002.1"/>
</dbReference>